<dbReference type="Pfam" id="PF12783">
    <property type="entry name" value="Sec7-like_HUS"/>
    <property type="match status" value="1"/>
</dbReference>
<comment type="caution">
    <text evidence="3">The sequence shown here is derived from an EMBL/GenBank/DDBJ whole genome shotgun (WGS) entry which is preliminary data.</text>
</comment>
<feature type="region of interest" description="Disordered" evidence="1">
    <location>
        <begin position="214"/>
        <end position="267"/>
    </location>
</feature>
<feature type="compositionally biased region" description="Low complexity" evidence="1">
    <location>
        <begin position="244"/>
        <end position="264"/>
    </location>
</feature>
<evidence type="ECO:0000256" key="1">
    <source>
        <dbReference type="SAM" id="MobiDB-lite"/>
    </source>
</evidence>
<reference evidence="3" key="1">
    <citation type="submission" date="2018-05" db="EMBL/GenBank/DDBJ databases">
        <authorList>
            <person name="Pedro S.L.S."/>
            <person name="Freitas R.C."/>
            <person name="Barreto A.S."/>
            <person name="Lima A.O.S."/>
        </authorList>
    </citation>
    <scope>NUCLEOTIDE SEQUENCE</scope>
    <source>
        <strain evidence="3">BP203</strain>
        <tissue evidence="3">Muscle</tissue>
    </source>
</reference>
<feature type="domain" description="Mon2/Sec7/BIG1-like HUS" evidence="2">
    <location>
        <begin position="11"/>
        <end position="158"/>
    </location>
</feature>
<dbReference type="EMBL" id="PGGH01136083">
    <property type="protein sequence ID" value="NIG59873.1"/>
    <property type="molecule type" value="Genomic_DNA"/>
</dbReference>
<dbReference type="PANTHER" id="PTHR10663:SF137">
    <property type="entry name" value="BREFELDIN A-INHIBITED GUANINE NUCLEOTIDE-EXCHANGE PROTEIN 1"/>
    <property type="match status" value="1"/>
</dbReference>
<feature type="compositionally biased region" description="Basic and acidic residues" evidence="1">
    <location>
        <begin position="224"/>
        <end position="238"/>
    </location>
</feature>
<organism evidence="3 4">
    <name type="scientific">Pontoporia blainvillei</name>
    <name type="common">Franciscana</name>
    <name type="synonym">Delphinus blainvillei</name>
    <dbReference type="NCBI Taxonomy" id="48723"/>
    <lineage>
        <taxon>Eukaryota</taxon>
        <taxon>Metazoa</taxon>
        <taxon>Chordata</taxon>
        <taxon>Craniata</taxon>
        <taxon>Vertebrata</taxon>
        <taxon>Euteleostomi</taxon>
        <taxon>Mammalia</taxon>
        <taxon>Eutheria</taxon>
        <taxon>Laurasiatheria</taxon>
        <taxon>Artiodactyla</taxon>
        <taxon>Whippomorpha</taxon>
        <taxon>Cetacea</taxon>
        <taxon>Odontoceti</taxon>
        <taxon>Pontoporiidae</taxon>
        <taxon>Pontoporia</taxon>
    </lineage>
</organism>
<dbReference type="InterPro" id="IPR032691">
    <property type="entry name" value="Mon2/Sec7/BIG1-like_HUS"/>
</dbReference>
<evidence type="ECO:0000313" key="3">
    <source>
        <dbReference type="EMBL" id="NIG59873.1"/>
    </source>
</evidence>
<gene>
    <name evidence="3" type="ORF">BU61_3478</name>
</gene>
<protein>
    <submittedName>
        <fullName evidence="3">Brefeldin A-inhibited guanine nucleotide-exchange protein 1</fullName>
    </submittedName>
</protein>
<name>A0ABX0S464_PONBL</name>
<dbReference type="Proteomes" id="UP001165941">
    <property type="component" value="Unassembled WGS sequence"/>
</dbReference>
<accession>A0ABX0S464</accession>
<dbReference type="PANTHER" id="PTHR10663">
    <property type="entry name" value="GUANYL-NUCLEOTIDE EXCHANGE FACTOR"/>
    <property type="match status" value="1"/>
</dbReference>
<dbReference type="SUPFAM" id="SSF48371">
    <property type="entry name" value="ARM repeat"/>
    <property type="match status" value="1"/>
</dbReference>
<evidence type="ECO:0000259" key="2">
    <source>
        <dbReference type="Pfam" id="PF12783"/>
    </source>
</evidence>
<proteinExistence type="predicted"/>
<sequence length="339" mass="38365">MDRQIQRPSEILRGVILLFKTCTKEQSHELRSKILSLQLLLSILQNAGPIFRTNEMFINAIKQYLCVALSKNGVSSVPEVFELSLSIFLTLLSNFKTHLKMQIEVFFKEIFLYILETSTSSFDHKWMVIQTLTRICADAQSVVDIYVNYDCDLNAANIFERLVNDLSKIAQGRGSQELGMSNVQELSLRKKGLECLVSILKCMVEWSKDQYVNPNSQTTLGQEKPSEQETSEIKHPETINRYGSLNSLESTSSSGIGSYSTQMSGTDNPEQFEVLKQQKEIIEQGIDFYRCAALVTDLSLLIAFLYVNKVITSFSNLGSLPDPDLVKSFPMEYSQLTML</sequence>
<dbReference type="InterPro" id="IPR016024">
    <property type="entry name" value="ARM-type_fold"/>
</dbReference>
<evidence type="ECO:0000313" key="4">
    <source>
        <dbReference type="Proteomes" id="UP001165941"/>
    </source>
</evidence>
<keyword evidence="4" id="KW-1185">Reference proteome</keyword>